<reference evidence="3 4" key="1">
    <citation type="submission" date="2020-04" db="EMBL/GenBank/DDBJ databases">
        <title>Acinetobacter Taxon 24.</title>
        <authorList>
            <person name="Nemec A."/>
            <person name="Radolfova-Krizova L."/>
            <person name="Higgins P.G."/>
            <person name="Spanelova P."/>
        </authorList>
    </citation>
    <scope>NUCLEOTIDE SEQUENCE [LARGE SCALE GENOMIC DNA]</scope>
    <source>
        <strain evidence="3 4">ANC 5380</strain>
    </source>
</reference>
<dbReference type="InterPro" id="IPR011528">
    <property type="entry name" value="NERD"/>
</dbReference>
<accession>A0A7Y2RG24</accession>
<evidence type="ECO:0000313" key="4">
    <source>
        <dbReference type="Proteomes" id="UP000569202"/>
    </source>
</evidence>
<comment type="caution">
    <text evidence="3">The sequence shown here is derived from an EMBL/GenBank/DDBJ whole genome shotgun (WGS) entry which is preliminary data.</text>
</comment>
<name>A0A7Y2RG24_9GAMM</name>
<dbReference type="RefSeq" id="WP_171540541.1">
    <property type="nucleotide sequence ID" value="NZ_JABERL010000024.1"/>
</dbReference>
<dbReference type="Proteomes" id="UP000569202">
    <property type="component" value="Unassembled WGS sequence"/>
</dbReference>
<protein>
    <submittedName>
        <fullName evidence="3">NERD domain-containing protein</fullName>
    </submittedName>
</protein>
<dbReference type="PROSITE" id="PS50965">
    <property type="entry name" value="NERD"/>
    <property type="match status" value="1"/>
</dbReference>
<dbReference type="EMBL" id="JABERL010000024">
    <property type="protein sequence ID" value="NNH78042.1"/>
    <property type="molecule type" value="Genomic_DNA"/>
</dbReference>
<proteinExistence type="predicted"/>
<feature type="transmembrane region" description="Helical" evidence="1">
    <location>
        <begin position="6"/>
        <end position="25"/>
    </location>
</feature>
<dbReference type="AlphaFoldDB" id="A0A7Y2RG24"/>
<sequence>MENIFAPLYSAIGWMLFIGILLGAFKTFLPMIKGKLGEKYVRDDFNRYFVEPYILINDITLPDNQSTTTQVDHIVISPFGIFVIETKNYKGWIFGSERQKQWTQSIYRQKNKFQNPIHQNYKHIKTLESLLEDIVPSNVFFGIVIFVGSAEFKSKIPKGVFLDRDWIKYIRPLS</sequence>
<evidence type="ECO:0000256" key="1">
    <source>
        <dbReference type="SAM" id="Phobius"/>
    </source>
</evidence>
<organism evidence="3 4">
    <name type="scientific">Acinetobacter terrae</name>
    <dbReference type="NCBI Taxonomy" id="2731247"/>
    <lineage>
        <taxon>Bacteria</taxon>
        <taxon>Pseudomonadati</taxon>
        <taxon>Pseudomonadota</taxon>
        <taxon>Gammaproteobacteria</taxon>
        <taxon>Moraxellales</taxon>
        <taxon>Moraxellaceae</taxon>
        <taxon>Acinetobacter</taxon>
        <taxon>Acinetobacter Taxon 24</taxon>
    </lineage>
</organism>
<dbReference type="Pfam" id="PF08378">
    <property type="entry name" value="NERD"/>
    <property type="match status" value="1"/>
</dbReference>
<evidence type="ECO:0000313" key="3">
    <source>
        <dbReference type="EMBL" id="NNH78042.1"/>
    </source>
</evidence>
<evidence type="ECO:0000259" key="2">
    <source>
        <dbReference type="PROSITE" id="PS50965"/>
    </source>
</evidence>
<keyword evidence="1" id="KW-0812">Transmembrane</keyword>
<gene>
    <name evidence="3" type="ORF">HLH17_10275</name>
</gene>
<keyword evidence="1" id="KW-0472">Membrane</keyword>
<feature type="domain" description="NERD" evidence="2">
    <location>
        <begin position="33"/>
        <end position="150"/>
    </location>
</feature>
<keyword evidence="1" id="KW-1133">Transmembrane helix</keyword>